<feature type="transmembrane region" description="Helical" evidence="1">
    <location>
        <begin position="15"/>
        <end position="35"/>
    </location>
</feature>
<keyword evidence="1" id="KW-0812">Transmembrane</keyword>
<sequence length="217" mass="25230">MLQELPFVQRELPEYILPVLLLLLSLVVPFMNEVIINSFSTQIYNSVGYIGLGRQWTFYSIIYVLITVSIGAVYFRNYDADDVFLDFLTFFCTFPYLYYVQPFVSINDILGYLLSLEELKIIAGLAVLYIQAFMFKQDYLVIYATYFYDKPSSFITRDSLDLAYRAKVVQWVLIMIFQLGIAKTEYYQIGYAVNGLISYLVLVEPAYLAQKGFIDWA</sequence>
<feature type="transmembrane region" description="Helical" evidence="1">
    <location>
        <begin position="56"/>
        <end position="76"/>
    </location>
</feature>
<gene>
    <name evidence="2" type="ORF">FGO68_gene2754</name>
</gene>
<evidence type="ECO:0000313" key="3">
    <source>
        <dbReference type="Proteomes" id="UP000785679"/>
    </source>
</evidence>
<dbReference type="EMBL" id="RRYP01014667">
    <property type="protein sequence ID" value="TNV75862.1"/>
    <property type="molecule type" value="Genomic_DNA"/>
</dbReference>
<keyword evidence="1" id="KW-0472">Membrane</keyword>
<accession>A0A8J8NI64</accession>
<evidence type="ECO:0000256" key="1">
    <source>
        <dbReference type="SAM" id="Phobius"/>
    </source>
</evidence>
<keyword evidence="1" id="KW-1133">Transmembrane helix</keyword>
<comment type="caution">
    <text evidence="2">The sequence shown here is derived from an EMBL/GenBank/DDBJ whole genome shotgun (WGS) entry which is preliminary data.</text>
</comment>
<organism evidence="2 3">
    <name type="scientific">Halteria grandinella</name>
    <dbReference type="NCBI Taxonomy" id="5974"/>
    <lineage>
        <taxon>Eukaryota</taxon>
        <taxon>Sar</taxon>
        <taxon>Alveolata</taxon>
        <taxon>Ciliophora</taxon>
        <taxon>Intramacronucleata</taxon>
        <taxon>Spirotrichea</taxon>
        <taxon>Stichotrichia</taxon>
        <taxon>Sporadotrichida</taxon>
        <taxon>Halteriidae</taxon>
        <taxon>Halteria</taxon>
    </lineage>
</organism>
<keyword evidence="3" id="KW-1185">Reference proteome</keyword>
<dbReference type="Proteomes" id="UP000785679">
    <property type="component" value="Unassembled WGS sequence"/>
</dbReference>
<dbReference type="AlphaFoldDB" id="A0A8J8NI64"/>
<feature type="transmembrane region" description="Helical" evidence="1">
    <location>
        <begin position="121"/>
        <end position="142"/>
    </location>
</feature>
<reference evidence="2" key="1">
    <citation type="submission" date="2019-06" db="EMBL/GenBank/DDBJ databases">
        <authorList>
            <person name="Zheng W."/>
        </authorList>
    </citation>
    <scope>NUCLEOTIDE SEQUENCE</scope>
    <source>
        <strain evidence="2">QDHG01</strain>
    </source>
</reference>
<protein>
    <submittedName>
        <fullName evidence="2">Uncharacterized protein</fullName>
    </submittedName>
</protein>
<name>A0A8J8NI64_HALGN</name>
<evidence type="ECO:0000313" key="2">
    <source>
        <dbReference type="EMBL" id="TNV75862.1"/>
    </source>
</evidence>
<proteinExistence type="predicted"/>
<feature type="transmembrane region" description="Helical" evidence="1">
    <location>
        <begin position="189"/>
        <end position="208"/>
    </location>
</feature>